<dbReference type="Pfam" id="PF13460">
    <property type="entry name" value="NAD_binding_10"/>
    <property type="match status" value="1"/>
</dbReference>
<dbReference type="PANTHER" id="PTHR43355">
    <property type="entry name" value="FLAVIN REDUCTASE (NADPH)"/>
    <property type="match status" value="1"/>
</dbReference>
<protein>
    <recommendedName>
        <fullName evidence="1">NAD(P)-binding domain-containing protein</fullName>
    </recommendedName>
</protein>
<dbReference type="InterPro" id="IPR051606">
    <property type="entry name" value="Polyketide_Oxido-like"/>
</dbReference>
<feature type="domain" description="NAD(P)-binding" evidence="1">
    <location>
        <begin position="7"/>
        <end position="87"/>
    </location>
</feature>
<dbReference type="InterPro" id="IPR016040">
    <property type="entry name" value="NAD(P)-bd_dom"/>
</dbReference>
<dbReference type="InterPro" id="IPR036291">
    <property type="entry name" value="NAD(P)-bd_dom_sf"/>
</dbReference>
<dbReference type="RefSeq" id="WP_007014059.1">
    <property type="nucleotide sequence ID" value="NZ_AGFM01000051.1"/>
</dbReference>
<evidence type="ECO:0000313" key="2">
    <source>
        <dbReference type="EMBL" id="EHJ59901.1"/>
    </source>
</evidence>
<gene>
    <name evidence="2" type="ORF">NSU_3151</name>
</gene>
<sequence>MKIAVIGATGTVGAEVTRFLLEKGHEITAVARNPGSVPSHPRLTARATDIFDFPQLEAALAGHEALVVAYAPKDNAYIGYKLLVEAAWRIKRAFKATIPDAYFLNVGGASSLWTPNGFQMFEEPEWQNWFFNSGPPEHWRRLHELSGFEAFLEMAEQRERILADPTQDPYANFTGPVIEEWYSRIGEIFGKGEGGRAQYEFFECDRSFRWSFVSPPWLLGQSEVTGRYRTTIDKLPIENGRPAGISVTDLALAIADTVDAQGRVHQHWSAARIPPEGTEI</sequence>
<dbReference type="EMBL" id="AGFM01000051">
    <property type="protein sequence ID" value="EHJ59901.1"/>
    <property type="molecule type" value="Genomic_DNA"/>
</dbReference>
<dbReference type="SUPFAM" id="SSF51735">
    <property type="entry name" value="NAD(P)-binding Rossmann-fold domains"/>
    <property type="match status" value="1"/>
</dbReference>
<keyword evidence="3" id="KW-1185">Reference proteome</keyword>
<dbReference type="Gene3D" id="3.40.50.720">
    <property type="entry name" value="NAD(P)-binding Rossmann-like Domain"/>
    <property type="match status" value="2"/>
</dbReference>
<dbReference type="AlphaFoldDB" id="G6EFN0"/>
<dbReference type="PATRIC" id="fig|1088721.3.peg.3107"/>
<reference evidence="2 3" key="1">
    <citation type="journal article" date="2012" name="J. Bacteriol.">
        <title>Genome sequence of benzo(a)pyrene-degrading bacterium Novosphingobium pentaromativorans US6-1.</title>
        <authorList>
            <person name="Luo Y.R."/>
            <person name="Kang S.G."/>
            <person name="Kim S.J."/>
            <person name="Kim M.R."/>
            <person name="Li N."/>
            <person name="Lee J.H."/>
            <person name="Kwon K.K."/>
        </authorList>
    </citation>
    <scope>NUCLEOTIDE SEQUENCE [LARGE SCALE GENOMIC DNA]</scope>
    <source>
        <strain evidence="2 3">US6-1</strain>
    </source>
</reference>
<dbReference type="PANTHER" id="PTHR43355:SF2">
    <property type="entry name" value="FLAVIN REDUCTASE (NADPH)"/>
    <property type="match status" value="1"/>
</dbReference>
<dbReference type="GO" id="GO:0016646">
    <property type="term" value="F:oxidoreductase activity, acting on the CH-NH group of donors, NAD or NADP as acceptor"/>
    <property type="evidence" value="ECO:0007669"/>
    <property type="project" value="TreeGrafter"/>
</dbReference>
<evidence type="ECO:0000259" key="1">
    <source>
        <dbReference type="Pfam" id="PF13460"/>
    </source>
</evidence>
<evidence type="ECO:0000313" key="3">
    <source>
        <dbReference type="Proteomes" id="UP000004030"/>
    </source>
</evidence>
<comment type="caution">
    <text evidence="2">The sequence shown here is derived from an EMBL/GenBank/DDBJ whole genome shotgun (WGS) entry which is preliminary data.</text>
</comment>
<name>G6EFN0_9SPHN</name>
<dbReference type="Proteomes" id="UP000004030">
    <property type="component" value="Unassembled WGS sequence"/>
</dbReference>
<accession>G6EFN0</accession>
<dbReference type="eggNOG" id="COG2910">
    <property type="taxonomic scope" value="Bacteria"/>
</dbReference>
<organism evidence="2 3">
    <name type="scientific">Novosphingobium pentaromativorans US6-1</name>
    <dbReference type="NCBI Taxonomy" id="1088721"/>
    <lineage>
        <taxon>Bacteria</taxon>
        <taxon>Pseudomonadati</taxon>
        <taxon>Pseudomonadota</taxon>
        <taxon>Alphaproteobacteria</taxon>
        <taxon>Sphingomonadales</taxon>
        <taxon>Sphingomonadaceae</taxon>
        <taxon>Novosphingobium</taxon>
    </lineage>
</organism>
<dbReference type="OrthoDB" id="7352421at2"/>
<proteinExistence type="predicted"/>